<dbReference type="RefSeq" id="WP_157391015.1">
    <property type="nucleotide sequence ID" value="NZ_WRPP01000006.1"/>
</dbReference>
<protein>
    <recommendedName>
        <fullName evidence="4">HEAT repeat domain-containing protein</fullName>
    </recommendedName>
</protein>
<reference evidence="2 3" key="1">
    <citation type="submission" date="2019-12" db="EMBL/GenBank/DDBJ databases">
        <title>Nocardia sp. nov. ET3-3 isolated from soil.</title>
        <authorList>
            <person name="Kanchanasin P."/>
            <person name="Tanasupawat S."/>
            <person name="Yuki M."/>
            <person name="Kudo T."/>
        </authorList>
    </citation>
    <scope>NUCLEOTIDE SEQUENCE [LARGE SCALE GENOMIC DNA]</scope>
    <source>
        <strain evidence="2 3">ET3-3</strain>
    </source>
</reference>
<organism evidence="2 3">
    <name type="scientific">Nocardia terrae</name>
    <dbReference type="NCBI Taxonomy" id="2675851"/>
    <lineage>
        <taxon>Bacteria</taxon>
        <taxon>Bacillati</taxon>
        <taxon>Actinomycetota</taxon>
        <taxon>Actinomycetes</taxon>
        <taxon>Mycobacteriales</taxon>
        <taxon>Nocardiaceae</taxon>
        <taxon>Nocardia</taxon>
    </lineage>
</organism>
<comment type="caution">
    <text evidence="2">The sequence shown here is derived from an EMBL/GenBank/DDBJ whole genome shotgun (WGS) entry which is preliminary data.</text>
</comment>
<dbReference type="AlphaFoldDB" id="A0A7K1V476"/>
<evidence type="ECO:0000313" key="2">
    <source>
        <dbReference type="EMBL" id="MVU81435.1"/>
    </source>
</evidence>
<feature type="region of interest" description="Disordered" evidence="1">
    <location>
        <begin position="498"/>
        <end position="523"/>
    </location>
</feature>
<name>A0A7K1V476_9NOCA</name>
<gene>
    <name evidence="2" type="ORF">GPX89_29860</name>
</gene>
<dbReference type="EMBL" id="WRPP01000006">
    <property type="protein sequence ID" value="MVU81435.1"/>
    <property type="molecule type" value="Genomic_DNA"/>
</dbReference>
<dbReference type="InterPro" id="IPR016024">
    <property type="entry name" value="ARM-type_fold"/>
</dbReference>
<accession>A0A7K1V476</accession>
<evidence type="ECO:0000313" key="3">
    <source>
        <dbReference type="Proteomes" id="UP000466794"/>
    </source>
</evidence>
<evidence type="ECO:0000256" key="1">
    <source>
        <dbReference type="SAM" id="MobiDB-lite"/>
    </source>
</evidence>
<dbReference type="SUPFAM" id="SSF48371">
    <property type="entry name" value="ARM repeat"/>
    <property type="match status" value="1"/>
</dbReference>
<feature type="compositionally biased region" description="Basic and acidic residues" evidence="1">
    <location>
        <begin position="509"/>
        <end position="523"/>
    </location>
</feature>
<evidence type="ECO:0008006" key="4">
    <source>
        <dbReference type="Google" id="ProtNLM"/>
    </source>
</evidence>
<sequence>MRELALISRRLAGSSELASVLTQLSTVGTDGPRLALHMAMAARDLIHIQRVLAGPDPALRRAALRAVRTLPVSDAAIAAAMIDAPTDLRRAIYRALRHGGRTDAADSLLPTVRSRWGDREAAALLPACSGAVVSRALPELLHEITAWRAIGRGHPRAVLDAIDGASEGVNGYHWWKRCQRGFAEAARLKPERALDILETHRETQWCGSLPAATLRALIREDADRTADLVIASDHYTADLGRKLLLAHRPALPVSTIVELIATGGYRSWRPTHDLSVVPPRLRESVFDALVARDPYLGRDLAALPALRWLPPERAAAEARRMLEWHGSVWHSSRRRLDDPLVPLRIKAHLSFGEAAQSLHAAAYGGDARTRGTARVLLIECAARSGEPAVVRTTLLEVAQRTRHEQDPVRADILESLALLRVRVLDDELAPALTAFTESVVQARDASERSMFALRRLISRVIRHTDANHAPVLMDWAFGSYARLIGRFGYQALRLDQDRPRTSTGRRRWHTEEHRDFDSGQDRLDRTLPRGMDTRLLAALEPQLRGERERRTASLATTLAKSLGRRAEYLTELQADLRAHEDFELTMRREHRERFWFAEPARHDERVAELLVGDPRVRSAHDLWRVVACERPDLLAVTLTALRAENEGWLPDVTATMAAHWTDSQRDQVREVVASVANTRALPVDTRLKAVRSLGLIPGSLTALAELGRHDDIPIAEAALDAAARIGGERVMTLLLDRATGPTSAAAVAAMARCAGSVPPSELGQMLVSALTAPDRKIIVRKQAARLLERHRAAPLNALLHQWNQPELHRDVRTAIAVALQHWPEESRALDALLDAAIPGAGDLFVRTLCRTGPLDYAPSDRPRYAALVRRLLTASEDPGVRFRTTRAFSYWAPWYDGGFTDLIAAVGDPSDPRGADELPVLLALLDSGAIAEEILPPLEQLVAAPRDEQARDRVRAIIGRISRRIENPRRSPSDAELALARAARRRLVTQPLFLEQATSLAVNLLPRPRDVLSARRLATELVALAALLRDRPVYVGSLAQRELLWHFTRRGRPAADSDLLPAATALTEQRSLSAQLMALSLIENYAPTADWSPPWRDLLTRLRASEHVEIEQRAWDLSPRT</sequence>
<dbReference type="Proteomes" id="UP000466794">
    <property type="component" value="Unassembled WGS sequence"/>
</dbReference>
<proteinExistence type="predicted"/>
<keyword evidence="3" id="KW-1185">Reference proteome</keyword>